<feature type="region of interest" description="Disordered" evidence="8">
    <location>
        <begin position="421"/>
        <end position="473"/>
    </location>
</feature>
<dbReference type="SMART" id="SM00220">
    <property type="entry name" value="S_TKc"/>
    <property type="match status" value="1"/>
</dbReference>
<dbReference type="InterPro" id="IPR017441">
    <property type="entry name" value="Protein_kinase_ATP_BS"/>
</dbReference>
<evidence type="ECO:0000256" key="7">
    <source>
        <dbReference type="RuleBase" id="RU000304"/>
    </source>
</evidence>
<evidence type="ECO:0000313" key="11">
    <source>
        <dbReference type="Proteomes" id="UP001497453"/>
    </source>
</evidence>
<evidence type="ECO:0000256" key="1">
    <source>
        <dbReference type="ARBA" id="ARBA00022527"/>
    </source>
</evidence>
<keyword evidence="11" id="KW-1185">Reference proteome</keyword>
<dbReference type="PROSITE" id="PS00108">
    <property type="entry name" value="PROTEIN_KINASE_ST"/>
    <property type="match status" value="1"/>
</dbReference>
<keyword evidence="3 6" id="KW-0547">Nucleotide-binding</keyword>
<keyword evidence="5 6" id="KW-0067">ATP-binding</keyword>
<keyword evidence="4" id="KW-0418">Kinase</keyword>
<dbReference type="Pfam" id="PF00069">
    <property type="entry name" value="Pkinase"/>
    <property type="match status" value="1"/>
</dbReference>
<dbReference type="PANTHER" id="PTHR24345">
    <property type="entry name" value="SERINE/THREONINE-PROTEIN KINASE PLK"/>
    <property type="match status" value="1"/>
</dbReference>
<feature type="compositionally biased region" description="Low complexity" evidence="8">
    <location>
        <begin position="436"/>
        <end position="464"/>
    </location>
</feature>
<reference evidence="11" key="1">
    <citation type="submission" date="2024-04" db="EMBL/GenBank/DDBJ databases">
        <authorList>
            <person name="Shaw F."/>
            <person name="Minotto A."/>
        </authorList>
    </citation>
    <scope>NUCLEOTIDE SEQUENCE [LARGE SCALE GENOMIC DNA]</scope>
</reference>
<dbReference type="PROSITE" id="PS50011">
    <property type="entry name" value="PROTEIN_KINASE_DOM"/>
    <property type="match status" value="1"/>
</dbReference>
<dbReference type="PANTHER" id="PTHR24345:SF91">
    <property type="entry name" value="SERINE_THREONINE-PROTEIN KINASE PLK4"/>
    <property type="match status" value="1"/>
</dbReference>
<sequence>MAPQSRSLPDMTRELVGMDNGRPFIMLNHLGTGGYGAVYRARYLTQSRATGIVAVKVMRQAPSHTRLDAMHCREVMNHKKVSAHPNVVNFRGIVPNRADYLYIIMDFCPGGTLFNLVSATHIFARNDALVKDMFTQLCSAVEFCHANDVFHRDLKPENVLINAECTQVYLTDFGLSTTLEESKTFKLGSKHYMSPECINKEGLAESYSCRRSDIWALGIILLNMVSGRCPWSEASLEDACFKLYMRNRNFLREQLPISKSLNNILHKIFTPNPSMSIGLKELSRLVMQADTLFMTEKEVANGPSAVQDSAKYLVRDPAEPLIPVPERLVSEGLPLWVFPPSGSDSWSTSSSNSDSATNSDADWEDSVPGLRMRRIIPLITDPDLHDGQVAWRRDKTAAAHLERPEMESRSPSAPTTIHIALPSSKKASPGVNARVSSSSRGLSTSSSSSSNHDTTSGSSNSSRSQGYRTLTHEIVVPSSSKPWMRLARRMRRLIGQMA</sequence>
<feature type="compositionally biased region" description="Low complexity" evidence="8">
    <location>
        <begin position="343"/>
        <end position="360"/>
    </location>
</feature>
<evidence type="ECO:0000256" key="3">
    <source>
        <dbReference type="ARBA" id="ARBA00022741"/>
    </source>
</evidence>
<feature type="region of interest" description="Disordered" evidence="8">
    <location>
        <begin position="343"/>
        <end position="365"/>
    </location>
</feature>
<accession>A0ABP1DRC9</accession>
<feature type="domain" description="Protein kinase" evidence="9">
    <location>
        <begin position="24"/>
        <end position="293"/>
    </location>
</feature>
<dbReference type="Gene3D" id="1.10.510.10">
    <property type="entry name" value="Transferase(Phosphotransferase) domain 1"/>
    <property type="match status" value="1"/>
</dbReference>
<protein>
    <recommendedName>
        <fullName evidence="9">Protein kinase domain-containing protein</fullName>
    </recommendedName>
</protein>
<proteinExistence type="inferred from homology"/>
<dbReference type="InterPro" id="IPR000719">
    <property type="entry name" value="Prot_kinase_dom"/>
</dbReference>
<evidence type="ECO:0000313" key="10">
    <source>
        <dbReference type="EMBL" id="CAL1709209.1"/>
    </source>
</evidence>
<organism evidence="10 11">
    <name type="scientific">Somion occarium</name>
    <dbReference type="NCBI Taxonomy" id="3059160"/>
    <lineage>
        <taxon>Eukaryota</taxon>
        <taxon>Fungi</taxon>
        <taxon>Dikarya</taxon>
        <taxon>Basidiomycota</taxon>
        <taxon>Agaricomycotina</taxon>
        <taxon>Agaricomycetes</taxon>
        <taxon>Polyporales</taxon>
        <taxon>Cerrenaceae</taxon>
        <taxon>Somion</taxon>
    </lineage>
</organism>
<feature type="binding site" evidence="6">
    <location>
        <position position="56"/>
    </location>
    <ligand>
        <name>ATP</name>
        <dbReference type="ChEBI" id="CHEBI:30616"/>
    </ligand>
</feature>
<dbReference type="PROSITE" id="PS00107">
    <property type="entry name" value="PROTEIN_KINASE_ATP"/>
    <property type="match status" value="1"/>
</dbReference>
<evidence type="ECO:0000256" key="5">
    <source>
        <dbReference type="ARBA" id="ARBA00022840"/>
    </source>
</evidence>
<evidence type="ECO:0000256" key="6">
    <source>
        <dbReference type="PROSITE-ProRule" id="PRU10141"/>
    </source>
</evidence>
<dbReference type="InterPro" id="IPR008271">
    <property type="entry name" value="Ser/Thr_kinase_AS"/>
</dbReference>
<evidence type="ECO:0000259" key="9">
    <source>
        <dbReference type="PROSITE" id="PS50011"/>
    </source>
</evidence>
<evidence type="ECO:0000256" key="2">
    <source>
        <dbReference type="ARBA" id="ARBA00022679"/>
    </source>
</evidence>
<gene>
    <name evidence="10" type="ORF">GFSPODELE1_LOCUS7237</name>
</gene>
<evidence type="ECO:0000256" key="8">
    <source>
        <dbReference type="SAM" id="MobiDB-lite"/>
    </source>
</evidence>
<dbReference type="EMBL" id="OZ037948">
    <property type="protein sequence ID" value="CAL1709209.1"/>
    <property type="molecule type" value="Genomic_DNA"/>
</dbReference>
<dbReference type="InterPro" id="IPR011009">
    <property type="entry name" value="Kinase-like_dom_sf"/>
</dbReference>
<name>A0ABP1DRC9_9APHY</name>
<keyword evidence="2" id="KW-0808">Transferase</keyword>
<keyword evidence="1 7" id="KW-0723">Serine/threonine-protein kinase</keyword>
<dbReference type="Proteomes" id="UP001497453">
    <property type="component" value="Chromosome 5"/>
</dbReference>
<comment type="similarity">
    <text evidence="7">Belongs to the protein kinase superfamily.</text>
</comment>
<evidence type="ECO:0000256" key="4">
    <source>
        <dbReference type="ARBA" id="ARBA00022777"/>
    </source>
</evidence>
<dbReference type="SUPFAM" id="SSF56112">
    <property type="entry name" value="Protein kinase-like (PK-like)"/>
    <property type="match status" value="1"/>
</dbReference>